<dbReference type="OrthoDB" id="10485966at2759"/>
<evidence type="ECO:0000313" key="3">
    <source>
        <dbReference type="Proteomes" id="UP001152798"/>
    </source>
</evidence>
<keyword evidence="1" id="KW-0732">Signal</keyword>
<feature type="chain" id="PRO_5040481972" description="Neuropeptide" evidence="1">
    <location>
        <begin position="25"/>
        <end position="639"/>
    </location>
</feature>
<accession>A0A9P0MIW8</accession>
<dbReference type="EMBL" id="OV725080">
    <property type="protein sequence ID" value="CAH1398963.1"/>
    <property type="molecule type" value="Genomic_DNA"/>
</dbReference>
<feature type="signal peptide" evidence="1">
    <location>
        <begin position="1"/>
        <end position="24"/>
    </location>
</feature>
<evidence type="ECO:0000313" key="2">
    <source>
        <dbReference type="EMBL" id="CAH1398963.1"/>
    </source>
</evidence>
<dbReference type="Proteomes" id="UP001152798">
    <property type="component" value="Chromosome 4"/>
</dbReference>
<evidence type="ECO:0000256" key="1">
    <source>
        <dbReference type="SAM" id="SignalP"/>
    </source>
</evidence>
<gene>
    <name evidence="2" type="ORF">NEZAVI_LOCUS8514</name>
</gene>
<sequence>MQIKFYQLFFFVICQLYEVGHSFAVQDNESFLSDRPKTQESSSEFVLMTQDKVELERLCTERSSKTDCSQIIKNIDEKKGNPGIFMRTINVFTNICYSDITYDLFGDLIPLKRIKRNSKPQIIYKKKKSVKACSEDPVLKNISYININTSPTKLKLKHTSLPDETNKNRLNYDIQESTFEKHELTLNSLNNKIDIANPESVDSKTRKETNEDVIVNNVAVPEKCIIVLGNENTSITRKEECATYSQKDSNRPNYLHRNPDLKLKKKGFIYESSEKAHEGITDTDVPLKEEGTTCSQNVCSRQKHLKNNPDLEFEKKGFVQESSHEAMNIANVLGLDASVTKEVDGTTCSKNVFCVCSKLSKLQKKNQYEEEEQTFNYGSKKMNNDYVEEKTWQSEYYMNILVENFEGIRYVLLERQKQLNKEPMTYYNLLKNISSLIEKIDLLKNKIETLNISLIENNILTPDEEALITGSKLKINEVDINNNKEEESSMKFEYRYMSDGNKKFVFSSAWSQCVVCITVANKLQEAFNAILNNLDFKDIPPTYLNLGDDWCFNFSLSSSFPTTNEFQHNWSNLLNEEEMDIEYQLDFENEFTKKCDLYRSLISDEHLYRHWLRNNNDMVKTIFFSDYTIEFKSCSPFVL</sequence>
<keyword evidence="3" id="KW-1185">Reference proteome</keyword>
<proteinExistence type="predicted"/>
<dbReference type="AlphaFoldDB" id="A0A9P0MIW8"/>
<protein>
    <recommendedName>
        <fullName evidence="4">Neuropeptide</fullName>
    </recommendedName>
</protein>
<reference evidence="2" key="1">
    <citation type="submission" date="2022-01" db="EMBL/GenBank/DDBJ databases">
        <authorList>
            <person name="King R."/>
        </authorList>
    </citation>
    <scope>NUCLEOTIDE SEQUENCE</scope>
</reference>
<evidence type="ECO:0008006" key="4">
    <source>
        <dbReference type="Google" id="ProtNLM"/>
    </source>
</evidence>
<name>A0A9P0MIW8_NEZVI</name>
<organism evidence="2 3">
    <name type="scientific">Nezara viridula</name>
    <name type="common">Southern green stink bug</name>
    <name type="synonym">Cimex viridulus</name>
    <dbReference type="NCBI Taxonomy" id="85310"/>
    <lineage>
        <taxon>Eukaryota</taxon>
        <taxon>Metazoa</taxon>
        <taxon>Ecdysozoa</taxon>
        <taxon>Arthropoda</taxon>
        <taxon>Hexapoda</taxon>
        <taxon>Insecta</taxon>
        <taxon>Pterygota</taxon>
        <taxon>Neoptera</taxon>
        <taxon>Paraneoptera</taxon>
        <taxon>Hemiptera</taxon>
        <taxon>Heteroptera</taxon>
        <taxon>Panheteroptera</taxon>
        <taxon>Pentatomomorpha</taxon>
        <taxon>Pentatomoidea</taxon>
        <taxon>Pentatomidae</taxon>
        <taxon>Pentatominae</taxon>
        <taxon>Nezara</taxon>
    </lineage>
</organism>